<keyword evidence="5" id="KW-0997">Cell inner membrane</keyword>
<comment type="caution">
    <text evidence="7">The sequence shown here is derived from an EMBL/GenBank/DDBJ whole genome shotgun (WGS) entry which is preliminary data.</text>
</comment>
<dbReference type="InterPro" id="IPR006685">
    <property type="entry name" value="MscS_channel_2nd"/>
</dbReference>
<feature type="domain" description="Mechanosensitive ion channel MscS" evidence="6">
    <location>
        <begin position="90"/>
        <end position="155"/>
    </location>
</feature>
<dbReference type="Proteomes" id="UP001652504">
    <property type="component" value="Unassembled WGS sequence"/>
</dbReference>
<keyword evidence="5" id="KW-0407">Ion channel</keyword>
<dbReference type="EMBL" id="JAOWKX010000002">
    <property type="protein sequence ID" value="MCV2884099.1"/>
    <property type="molecule type" value="Genomic_DNA"/>
</dbReference>
<feature type="transmembrane region" description="Helical" evidence="5">
    <location>
        <begin position="76"/>
        <end position="104"/>
    </location>
</feature>
<dbReference type="Gene3D" id="2.30.30.60">
    <property type="match status" value="1"/>
</dbReference>
<proteinExistence type="inferred from homology"/>
<comment type="similarity">
    <text evidence="5">Belongs to the MscS (TC 1.A.23) family.</text>
</comment>
<evidence type="ECO:0000256" key="5">
    <source>
        <dbReference type="RuleBase" id="RU369025"/>
    </source>
</evidence>
<evidence type="ECO:0000313" key="8">
    <source>
        <dbReference type="Proteomes" id="UP001652504"/>
    </source>
</evidence>
<accession>A0ABT3A5Z5</accession>
<reference evidence="7 8" key="1">
    <citation type="submission" date="2022-10" db="EMBL/GenBank/DDBJ databases">
        <title>Aestuariibacter sp. AA17 isolated from Montipora capitata coral fragment.</title>
        <authorList>
            <person name="Emsley S.A."/>
            <person name="Pfannmuller K.M."/>
            <person name="Loughran R.M."/>
            <person name="Shlafstein M."/>
            <person name="Papke E."/>
            <person name="Saw J.H."/>
            <person name="Ushijima B."/>
            <person name="Videau P."/>
        </authorList>
    </citation>
    <scope>NUCLEOTIDE SEQUENCE [LARGE SCALE GENOMIC DNA]</scope>
    <source>
        <strain evidence="7 8">AA17</strain>
    </source>
</reference>
<evidence type="ECO:0000256" key="3">
    <source>
        <dbReference type="ARBA" id="ARBA00022989"/>
    </source>
</evidence>
<dbReference type="PANTHER" id="PTHR30221:SF8">
    <property type="entry name" value="SMALL-CONDUCTANCE MECHANOSENSITIVE CHANNEL"/>
    <property type="match status" value="1"/>
</dbReference>
<evidence type="ECO:0000259" key="6">
    <source>
        <dbReference type="Pfam" id="PF00924"/>
    </source>
</evidence>
<dbReference type="Pfam" id="PF00924">
    <property type="entry name" value="MS_channel_2nd"/>
    <property type="match status" value="1"/>
</dbReference>
<comment type="function">
    <text evidence="5">Mechanosensitive channel that participates in the regulation of osmotic pressure changes within the cell, opening in response to stretch forces in the membrane lipid bilayer, without the need for other proteins. Contributes to normal resistance to hypoosmotic shock. Forms an ion channel of 1.0 nanosiemens conductance with a slight preference for anions.</text>
</comment>
<dbReference type="PANTHER" id="PTHR30221">
    <property type="entry name" value="SMALL-CONDUCTANCE MECHANOSENSITIVE CHANNEL"/>
    <property type="match status" value="1"/>
</dbReference>
<keyword evidence="5" id="KW-1003">Cell membrane</keyword>
<comment type="subcellular location">
    <subcellularLocation>
        <location evidence="5">Cell inner membrane</location>
        <topology evidence="5">Multi-pass membrane protein</topology>
    </subcellularLocation>
    <subcellularLocation>
        <location evidence="1">Membrane</location>
    </subcellularLocation>
</comment>
<evidence type="ECO:0000256" key="2">
    <source>
        <dbReference type="ARBA" id="ARBA00022692"/>
    </source>
</evidence>
<evidence type="ECO:0000313" key="7">
    <source>
        <dbReference type="EMBL" id="MCV2884099.1"/>
    </source>
</evidence>
<evidence type="ECO:0000256" key="1">
    <source>
        <dbReference type="ARBA" id="ARBA00004370"/>
    </source>
</evidence>
<dbReference type="Gene3D" id="1.10.287.1260">
    <property type="match status" value="1"/>
</dbReference>
<protein>
    <recommendedName>
        <fullName evidence="5">Small-conductance mechanosensitive channel</fullName>
    </recommendedName>
</protein>
<dbReference type="RefSeq" id="WP_263711306.1">
    <property type="nucleotide sequence ID" value="NZ_JAOWKX010000002.1"/>
</dbReference>
<comment type="caution">
    <text evidence="5">Lacks conserved residue(s) required for the propagation of feature annotation.</text>
</comment>
<organism evidence="7 8">
    <name type="scientific">Fluctibacter corallii</name>
    <dbReference type="NCBI Taxonomy" id="2984329"/>
    <lineage>
        <taxon>Bacteria</taxon>
        <taxon>Pseudomonadati</taxon>
        <taxon>Pseudomonadota</taxon>
        <taxon>Gammaproteobacteria</taxon>
        <taxon>Alteromonadales</taxon>
        <taxon>Alteromonadaceae</taxon>
        <taxon>Fluctibacter</taxon>
    </lineage>
</organism>
<keyword evidence="8" id="KW-1185">Reference proteome</keyword>
<gene>
    <name evidence="7" type="ORF">OE749_05290</name>
</gene>
<evidence type="ECO:0000256" key="4">
    <source>
        <dbReference type="ARBA" id="ARBA00023136"/>
    </source>
</evidence>
<dbReference type="InterPro" id="IPR023408">
    <property type="entry name" value="MscS_beta-dom_sf"/>
</dbReference>
<keyword evidence="4 5" id="KW-0472">Membrane</keyword>
<feature type="transmembrane region" description="Helical" evidence="5">
    <location>
        <begin position="6"/>
        <end position="25"/>
    </location>
</feature>
<comment type="subunit">
    <text evidence="5">Homoheptamer.</text>
</comment>
<keyword evidence="2 5" id="KW-0812">Transmembrane</keyword>
<dbReference type="InterPro" id="IPR045275">
    <property type="entry name" value="MscS_archaea/bacteria_type"/>
</dbReference>
<keyword evidence="5" id="KW-0813">Transport</keyword>
<name>A0ABT3A5Z5_9ALTE</name>
<dbReference type="InterPro" id="IPR010920">
    <property type="entry name" value="LSM_dom_sf"/>
</dbReference>
<keyword evidence="3 5" id="KW-1133">Transmembrane helix</keyword>
<feature type="transmembrane region" description="Helical" evidence="5">
    <location>
        <begin position="46"/>
        <end position="64"/>
    </location>
</feature>
<dbReference type="SUPFAM" id="SSF50182">
    <property type="entry name" value="Sm-like ribonucleoproteins"/>
    <property type="match status" value="1"/>
</dbReference>
<sequence>MNTWIVLLVSIFIYWMGLKLIARLIRKLGRERNVTFLRMQYVSRTISTVWTITVLLIVSLISGIQYEELGIVVSSVFALLGVALFAQWSILSNITASIMIFFFFPFRVGNWIRVFDKDDSVEGEVIEITLFHVIVKNGEGTTLTYPNSMIFQKAVSIRQRRPEAAPAATTEAVKDPQITVAPDTLKPEEAALLKEKP</sequence>
<keyword evidence="5" id="KW-0406">Ion transport</keyword>